<reference evidence="3" key="2">
    <citation type="submission" date="2020-11" db="EMBL/GenBank/DDBJ databases">
        <authorList>
            <person name="McCartney M.A."/>
            <person name="Auch B."/>
            <person name="Kono T."/>
            <person name="Mallez S."/>
            <person name="Becker A."/>
            <person name="Gohl D.M."/>
            <person name="Silverstein K.A.T."/>
            <person name="Koren S."/>
            <person name="Bechman K.B."/>
            <person name="Herman A."/>
            <person name="Abrahante J.E."/>
            <person name="Garbe J."/>
        </authorList>
    </citation>
    <scope>NUCLEOTIDE SEQUENCE</scope>
    <source>
        <strain evidence="3">Duluth1</strain>
        <tissue evidence="3">Whole animal</tissue>
    </source>
</reference>
<dbReference type="Pfam" id="PF08205">
    <property type="entry name" value="C2-set_2"/>
    <property type="match status" value="1"/>
</dbReference>
<evidence type="ECO:0000256" key="1">
    <source>
        <dbReference type="ARBA" id="ARBA00023157"/>
    </source>
</evidence>
<dbReference type="InterPro" id="IPR007110">
    <property type="entry name" value="Ig-like_dom"/>
</dbReference>
<dbReference type="InterPro" id="IPR013783">
    <property type="entry name" value="Ig-like_fold"/>
</dbReference>
<dbReference type="SUPFAM" id="SSF48726">
    <property type="entry name" value="Immunoglobulin"/>
    <property type="match status" value="1"/>
</dbReference>
<evidence type="ECO:0000313" key="3">
    <source>
        <dbReference type="EMBL" id="KAH3814006.1"/>
    </source>
</evidence>
<sequence length="117" mass="13066">MLIVYATLTPDVPTISVLPNVATSFIRCMSSVARLAPIITWYLDNSTSSDYSDDMDLTRYSSSSTVADVTTSILSMMLSTNYHDARIYCNVSNGYGHIMTNRTLRINLLSMCFVHFC</sequence>
<evidence type="ECO:0000313" key="4">
    <source>
        <dbReference type="Proteomes" id="UP000828390"/>
    </source>
</evidence>
<dbReference type="InterPro" id="IPR013162">
    <property type="entry name" value="CD80_C2-set"/>
</dbReference>
<protein>
    <recommendedName>
        <fullName evidence="2">Ig-like domain-containing protein</fullName>
    </recommendedName>
</protein>
<accession>A0A9D4GB82</accession>
<proteinExistence type="predicted"/>
<dbReference type="InterPro" id="IPR036179">
    <property type="entry name" value="Ig-like_dom_sf"/>
</dbReference>
<dbReference type="Gene3D" id="2.60.40.10">
    <property type="entry name" value="Immunoglobulins"/>
    <property type="match status" value="1"/>
</dbReference>
<dbReference type="EMBL" id="JAIWYP010000006">
    <property type="protein sequence ID" value="KAH3814006.1"/>
    <property type="molecule type" value="Genomic_DNA"/>
</dbReference>
<keyword evidence="4" id="KW-1185">Reference proteome</keyword>
<name>A0A9D4GB82_DREPO</name>
<dbReference type="Proteomes" id="UP000828390">
    <property type="component" value="Unassembled WGS sequence"/>
</dbReference>
<gene>
    <name evidence="3" type="ORF">DPMN_142482</name>
</gene>
<feature type="domain" description="Ig-like" evidence="2">
    <location>
        <begin position="10"/>
        <end position="105"/>
    </location>
</feature>
<reference evidence="3" key="1">
    <citation type="journal article" date="2019" name="bioRxiv">
        <title>The Genome of the Zebra Mussel, Dreissena polymorpha: A Resource for Invasive Species Research.</title>
        <authorList>
            <person name="McCartney M.A."/>
            <person name="Auch B."/>
            <person name="Kono T."/>
            <person name="Mallez S."/>
            <person name="Zhang Y."/>
            <person name="Obille A."/>
            <person name="Becker A."/>
            <person name="Abrahante J.E."/>
            <person name="Garbe J."/>
            <person name="Badalamenti J.P."/>
            <person name="Herman A."/>
            <person name="Mangelson H."/>
            <person name="Liachko I."/>
            <person name="Sullivan S."/>
            <person name="Sone E.D."/>
            <person name="Koren S."/>
            <person name="Silverstein K.A.T."/>
            <person name="Beckman K.B."/>
            <person name="Gohl D.M."/>
        </authorList>
    </citation>
    <scope>NUCLEOTIDE SEQUENCE</scope>
    <source>
        <strain evidence="3">Duluth1</strain>
        <tissue evidence="3">Whole animal</tissue>
    </source>
</reference>
<comment type="caution">
    <text evidence="3">The sequence shown here is derived from an EMBL/GenBank/DDBJ whole genome shotgun (WGS) entry which is preliminary data.</text>
</comment>
<evidence type="ECO:0000259" key="2">
    <source>
        <dbReference type="PROSITE" id="PS50835"/>
    </source>
</evidence>
<dbReference type="AlphaFoldDB" id="A0A9D4GB82"/>
<organism evidence="3 4">
    <name type="scientific">Dreissena polymorpha</name>
    <name type="common">Zebra mussel</name>
    <name type="synonym">Mytilus polymorpha</name>
    <dbReference type="NCBI Taxonomy" id="45954"/>
    <lineage>
        <taxon>Eukaryota</taxon>
        <taxon>Metazoa</taxon>
        <taxon>Spiralia</taxon>
        <taxon>Lophotrochozoa</taxon>
        <taxon>Mollusca</taxon>
        <taxon>Bivalvia</taxon>
        <taxon>Autobranchia</taxon>
        <taxon>Heteroconchia</taxon>
        <taxon>Euheterodonta</taxon>
        <taxon>Imparidentia</taxon>
        <taxon>Neoheterodontei</taxon>
        <taxon>Myida</taxon>
        <taxon>Dreissenoidea</taxon>
        <taxon>Dreissenidae</taxon>
        <taxon>Dreissena</taxon>
    </lineage>
</organism>
<dbReference type="PROSITE" id="PS50835">
    <property type="entry name" value="IG_LIKE"/>
    <property type="match status" value="1"/>
</dbReference>
<keyword evidence="1" id="KW-1015">Disulfide bond</keyword>